<proteinExistence type="predicted"/>
<comment type="caution">
    <text evidence="2">The sequence shown here is derived from an EMBL/GenBank/DDBJ whole genome shotgun (WGS) entry which is preliminary data.</text>
</comment>
<protein>
    <submittedName>
        <fullName evidence="2">C6 zinc finger domain protein</fullName>
    </submittedName>
</protein>
<dbReference type="Proteomes" id="UP001147695">
    <property type="component" value="Unassembled WGS sequence"/>
</dbReference>
<organism evidence="2 3">
    <name type="scientific">Penicillium brevicompactum</name>
    <dbReference type="NCBI Taxonomy" id="5074"/>
    <lineage>
        <taxon>Eukaryota</taxon>
        <taxon>Fungi</taxon>
        <taxon>Dikarya</taxon>
        <taxon>Ascomycota</taxon>
        <taxon>Pezizomycotina</taxon>
        <taxon>Eurotiomycetes</taxon>
        <taxon>Eurotiomycetidae</taxon>
        <taxon>Eurotiales</taxon>
        <taxon>Aspergillaceae</taxon>
        <taxon>Penicillium</taxon>
    </lineage>
</organism>
<feature type="region of interest" description="Disordered" evidence="1">
    <location>
        <begin position="1"/>
        <end position="31"/>
    </location>
</feature>
<evidence type="ECO:0000313" key="2">
    <source>
        <dbReference type="EMBL" id="KAJ5346087.1"/>
    </source>
</evidence>
<sequence length="182" mass="20281">MKVTNQDQSRSKKLSQILHPMTPTPPGQGGALQTEQQYLIRRSQYSPALTTRSALLFDFLRTTFLPQLIRPAATCRLIELFSRESLVMATQVPACMHALLACSGAEIPAQSADIQEMTQYHYAKAVAGLRESLEKQGSAKGWLVTMHTVLMLCIYEVSPRQVLICKRSTYLLASRDLNLVAL</sequence>
<evidence type="ECO:0000256" key="1">
    <source>
        <dbReference type="SAM" id="MobiDB-lite"/>
    </source>
</evidence>
<gene>
    <name evidence="2" type="ORF">N7452_004091</name>
</gene>
<accession>A0A9W9UKL3</accession>
<dbReference type="EMBL" id="JAPZBQ010000002">
    <property type="protein sequence ID" value="KAJ5346087.1"/>
    <property type="molecule type" value="Genomic_DNA"/>
</dbReference>
<name>A0A9W9UKL3_PENBR</name>
<evidence type="ECO:0000313" key="3">
    <source>
        <dbReference type="Proteomes" id="UP001147695"/>
    </source>
</evidence>
<reference evidence="2" key="1">
    <citation type="submission" date="2022-12" db="EMBL/GenBank/DDBJ databases">
        <authorList>
            <person name="Petersen C."/>
        </authorList>
    </citation>
    <scope>NUCLEOTIDE SEQUENCE</scope>
    <source>
        <strain evidence="2">IBT 35673</strain>
    </source>
</reference>
<dbReference type="InterPro" id="IPR021858">
    <property type="entry name" value="Fun_TF"/>
</dbReference>
<dbReference type="Pfam" id="PF11951">
    <property type="entry name" value="Fungal_trans_2"/>
    <property type="match status" value="1"/>
</dbReference>
<reference evidence="2" key="2">
    <citation type="journal article" date="2023" name="IMA Fungus">
        <title>Comparative genomic study of the Penicillium genus elucidates a diverse pangenome and 15 lateral gene transfer events.</title>
        <authorList>
            <person name="Petersen C."/>
            <person name="Sorensen T."/>
            <person name="Nielsen M.R."/>
            <person name="Sondergaard T.E."/>
            <person name="Sorensen J.L."/>
            <person name="Fitzpatrick D.A."/>
            <person name="Frisvad J.C."/>
            <person name="Nielsen K.L."/>
        </authorList>
    </citation>
    <scope>NUCLEOTIDE SEQUENCE</scope>
    <source>
        <strain evidence="2">IBT 35673</strain>
    </source>
</reference>
<dbReference type="AlphaFoldDB" id="A0A9W9UKL3"/>